<sequence length="644" mass="74511">MDNKILLTALKPKVLLPFLFNKINANYGNPSVAGNDIQAAIKNSINYSLMRIANVLNNEELFELINIENSNNYLTDLSHESSWNVDISNKFEHVSQLRATFNLNNQFCNLTPSFDFYTTFFPKKRMLEGSVGINFEFQNLTFLDAVNKVYLIDLMKHFIEKQLLPLSFFNLLEIFEQRPSCSVSEQVKVDYTDKFNSTNFYKITLNDLVNQWGRLVEDKLVNCDPNTLNYIKNDLFYNITSIALMIMMILKRLQQTLETSTTWKLELARDVKPMITKGATNWLDTVHSLSSLLLNFKKEIALNKKKQQLVSEVKQNKYLHVVTEQYENNELFISTIFTVYQVLYKDWDTGIYKNQVFDKANIFENIQNQEIVMLNDLLLYPEKYSLGKESKNFAYYPDLIENLREIRLNSQPIYDLQTNVVEANLNYFFSLRNNVLVNNMNAELATTAAHNKLFNGLFKHYLWGIIFVIAKHNNLKGINQFVNFIVNTKAVNKSISYRVALRDLRKIEYDSFQVISGIDSMKAVMTQVDTELKYTTSLNALIKKVRTEDEVGKLIAERNSIATGFIVALFVSLMWFTDTTFAIYQSMGSGNSPAPWVVSEGTLYGFVAFVTGILFIITILLIYTLTKLLKQRKVEKEKGIQNFW</sequence>
<keyword evidence="1" id="KW-1133">Transmembrane helix</keyword>
<feature type="transmembrane region" description="Helical" evidence="1">
    <location>
        <begin position="604"/>
        <end position="626"/>
    </location>
</feature>
<accession>A0ABP9U600</accession>
<organism evidence="2 3">
    <name type="scientific">Ureaplasma ceti</name>
    <dbReference type="NCBI Taxonomy" id="3119530"/>
    <lineage>
        <taxon>Bacteria</taxon>
        <taxon>Bacillati</taxon>
        <taxon>Mycoplasmatota</taxon>
        <taxon>Mycoplasmoidales</taxon>
        <taxon>Mycoplasmoidaceae</taxon>
        <taxon>Ureaplasma</taxon>
    </lineage>
</organism>
<dbReference type="EMBL" id="BAABQM010000001">
    <property type="protein sequence ID" value="GAA5414367.1"/>
    <property type="molecule type" value="Genomic_DNA"/>
</dbReference>
<reference evidence="2" key="1">
    <citation type="submission" date="2024-02" db="EMBL/GenBank/DDBJ databases">
        <title>Draft genome sequence of new strains in genus Ureaplasma.</title>
        <authorList>
            <person name="Nakajima Y."/>
            <person name="Segawa T."/>
        </authorList>
    </citation>
    <scope>NUCLEOTIDE SEQUENCE [LARGE SCALE GENOMIC DNA]</scope>
    <source>
        <strain evidence="2">OM1</strain>
    </source>
</reference>
<name>A0ABP9U600_9BACT</name>
<comment type="caution">
    <text evidence="2">The sequence shown here is derived from an EMBL/GenBank/DDBJ whole genome shotgun (WGS) entry which is preliminary data.</text>
</comment>
<keyword evidence="1" id="KW-0472">Membrane</keyword>
<keyword evidence="1" id="KW-0812">Transmembrane</keyword>
<protein>
    <submittedName>
        <fullName evidence="2">Uncharacterized protein</fullName>
    </submittedName>
</protein>
<feature type="transmembrane region" description="Helical" evidence="1">
    <location>
        <begin position="561"/>
        <end position="584"/>
    </location>
</feature>
<dbReference type="RefSeq" id="WP_353289532.1">
    <property type="nucleotide sequence ID" value="NZ_BAABQM010000001.1"/>
</dbReference>
<gene>
    <name evidence="2" type="ORF">UREOM_0780</name>
</gene>
<evidence type="ECO:0000313" key="2">
    <source>
        <dbReference type="EMBL" id="GAA5414367.1"/>
    </source>
</evidence>
<keyword evidence="3" id="KW-1185">Reference proteome</keyword>
<dbReference type="Proteomes" id="UP001449582">
    <property type="component" value="Unassembled WGS sequence"/>
</dbReference>
<proteinExistence type="predicted"/>
<evidence type="ECO:0000256" key="1">
    <source>
        <dbReference type="SAM" id="Phobius"/>
    </source>
</evidence>
<evidence type="ECO:0000313" key="3">
    <source>
        <dbReference type="Proteomes" id="UP001449582"/>
    </source>
</evidence>